<dbReference type="PANTHER" id="PTHR48079:SF6">
    <property type="entry name" value="NAD(P)-BINDING DOMAIN-CONTAINING PROTEIN-RELATED"/>
    <property type="match status" value="1"/>
</dbReference>
<evidence type="ECO:0000259" key="1">
    <source>
        <dbReference type="Pfam" id="PF01370"/>
    </source>
</evidence>
<protein>
    <recommendedName>
        <fullName evidence="1">NAD-dependent epimerase/dehydratase domain-containing protein</fullName>
    </recommendedName>
</protein>
<proteinExistence type="predicted"/>
<dbReference type="InterPro" id="IPR051783">
    <property type="entry name" value="NAD(P)-dependent_oxidoreduct"/>
</dbReference>
<dbReference type="Pfam" id="PF01370">
    <property type="entry name" value="Epimerase"/>
    <property type="match status" value="1"/>
</dbReference>
<dbReference type="EMBL" id="BAAATD010000001">
    <property type="protein sequence ID" value="GAA2582079.1"/>
    <property type="molecule type" value="Genomic_DNA"/>
</dbReference>
<keyword evidence="3" id="KW-1185">Reference proteome</keyword>
<name>A0ABN3PHD8_9ACTN</name>
<dbReference type="InterPro" id="IPR001509">
    <property type="entry name" value="Epimerase_deHydtase"/>
</dbReference>
<reference evidence="2 3" key="1">
    <citation type="journal article" date="2019" name="Int. J. Syst. Evol. Microbiol.">
        <title>The Global Catalogue of Microorganisms (GCM) 10K type strain sequencing project: providing services to taxonomists for standard genome sequencing and annotation.</title>
        <authorList>
            <consortium name="The Broad Institute Genomics Platform"/>
            <consortium name="The Broad Institute Genome Sequencing Center for Infectious Disease"/>
            <person name="Wu L."/>
            <person name="Ma J."/>
        </authorList>
    </citation>
    <scope>NUCLEOTIDE SEQUENCE [LARGE SCALE GENOMIC DNA]</scope>
    <source>
        <strain evidence="2 3">JCM 6833</strain>
    </source>
</reference>
<organism evidence="2 3">
    <name type="scientific">Actinomadura fulvescens</name>
    <dbReference type="NCBI Taxonomy" id="46160"/>
    <lineage>
        <taxon>Bacteria</taxon>
        <taxon>Bacillati</taxon>
        <taxon>Actinomycetota</taxon>
        <taxon>Actinomycetes</taxon>
        <taxon>Streptosporangiales</taxon>
        <taxon>Thermomonosporaceae</taxon>
        <taxon>Actinomadura</taxon>
    </lineage>
</organism>
<evidence type="ECO:0000313" key="3">
    <source>
        <dbReference type="Proteomes" id="UP001501509"/>
    </source>
</evidence>
<dbReference type="InterPro" id="IPR036291">
    <property type="entry name" value="NAD(P)-bd_dom_sf"/>
</dbReference>
<dbReference type="PANTHER" id="PTHR48079">
    <property type="entry name" value="PROTEIN YEEZ"/>
    <property type="match status" value="1"/>
</dbReference>
<dbReference type="Proteomes" id="UP001501509">
    <property type="component" value="Unassembled WGS sequence"/>
</dbReference>
<dbReference type="Gene3D" id="3.40.50.720">
    <property type="entry name" value="NAD(P)-binding Rossmann-like Domain"/>
    <property type="match status" value="1"/>
</dbReference>
<evidence type="ECO:0000313" key="2">
    <source>
        <dbReference type="EMBL" id="GAA2582079.1"/>
    </source>
</evidence>
<comment type="caution">
    <text evidence="2">The sequence shown here is derived from an EMBL/GenBank/DDBJ whole genome shotgun (WGS) entry which is preliminary data.</text>
</comment>
<sequence length="313" mass="33425">MVKALKAAGHDVVGLGRTPGGGRHVRELGAGWLAADLLDERALLAAVDGTGLDAVIHAATALRKAPVRYRDMDATNALRTQGTANLLKAARAAGATRFVVETMVPGYGFGDWGDHVITEDDTPYGPTGRNRALEAIIAGMRSKEEQAFAADGIEGVALRYGFLYGEGFGVGGTDAFVTMLNKRRLPVANGGVVPWTDLADAASAAVAALERAPAGAAYNIVDNEAAGVSEYTRYLVKAFGTPRPPKVPLWALRPIPYLHAMLKTTMRVSNAKAARELGWKPAYPTYRDGVTALADHRRRPDPALDLRRRPTSW</sequence>
<feature type="domain" description="NAD-dependent epimerase/dehydratase" evidence="1">
    <location>
        <begin position="2"/>
        <end position="220"/>
    </location>
</feature>
<dbReference type="SUPFAM" id="SSF51735">
    <property type="entry name" value="NAD(P)-binding Rossmann-fold domains"/>
    <property type="match status" value="1"/>
</dbReference>
<gene>
    <name evidence="2" type="ORF">GCM10010411_13480</name>
</gene>
<accession>A0ABN3PHD8</accession>